<dbReference type="eggNOG" id="COG2771">
    <property type="taxonomic scope" value="Bacteria"/>
</dbReference>
<dbReference type="GO" id="GO:0006355">
    <property type="term" value="P:regulation of DNA-templated transcription"/>
    <property type="evidence" value="ECO:0007669"/>
    <property type="project" value="InterPro"/>
</dbReference>
<keyword evidence="3" id="KW-0804">Transcription</keyword>
<evidence type="ECO:0000256" key="1">
    <source>
        <dbReference type="ARBA" id="ARBA00023015"/>
    </source>
</evidence>
<dbReference type="EMBL" id="CP002447">
    <property type="protein sequence ID" value="ADV12973.1"/>
    <property type="molecule type" value="Genomic_DNA"/>
</dbReference>
<dbReference type="Gene3D" id="1.10.10.10">
    <property type="entry name" value="Winged helix-like DNA-binding domain superfamily/Winged helix DNA-binding domain"/>
    <property type="match status" value="1"/>
</dbReference>
<keyword evidence="2" id="KW-0238">DNA-binding</keyword>
<dbReference type="HOGENOM" id="CLU_037939_3_0_5"/>
<proteinExistence type="predicted"/>
<sequence>MGYSISHERLSVVIGRIYEAAYDQSIWLDVILQLQAMFHGSRACFSGMDWANVEDSFCVSPSRDPYWDRIFLDHFATNELFAPRVAAPLGRVFSDTQLIGRHRIERTSVWNEWMMPQDMYDGMFCNLRASEKNYWFFDVQRGRGQPAFDADDRAMLALITPHLQRAAGLGRHFEARPVLQSLLGHLPFAGFIVDPRLRILDMNDAAQRLLVQPITLLTANGGHLATSDSTQTQMLQRAVARVCRVDESEFPISAADLILRSERGDQLVLSIGLLPDGEMFGLSAGPCAVVLARESRLALSTSLADQLRKTFGLTGKEASVALALASGLSLKEIAIRENMAYGTARVHLDKIFRKTDTQRQSQLIALLNAFRLLP</sequence>
<evidence type="ECO:0000256" key="3">
    <source>
        <dbReference type="ARBA" id="ARBA00023163"/>
    </source>
</evidence>
<dbReference type="STRING" id="765698.Mesci_3857"/>
<evidence type="ECO:0000313" key="6">
    <source>
        <dbReference type="Proteomes" id="UP000007471"/>
    </source>
</evidence>
<dbReference type="SMART" id="SM00421">
    <property type="entry name" value="HTH_LUXR"/>
    <property type="match status" value="1"/>
</dbReference>
<dbReference type="AlphaFoldDB" id="E8T8S5"/>
<dbReference type="GO" id="GO:0003677">
    <property type="term" value="F:DNA binding"/>
    <property type="evidence" value="ECO:0007669"/>
    <property type="project" value="UniProtKB-KW"/>
</dbReference>
<gene>
    <name evidence="5" type="ordered locus">Mesci_3857</name>
</gene>
<dbReference type="InterPro" id="IPR000792">
    <property type="entry name" value="Tscrpt_reg_LuxR_C"/>
</dbReference>
<dbReference type="KEGG" id="mci:Mesci_3857"/>
<evidence type="ECO:0000256" key="2">
    <source>
        <dbReference type="ARBA" id="ARBA00023125"/>
    </source>
</evidence>
<keyword evidence="1" id="KW-0805">Transcription regulation</keyword>
<name>E8T8S5_MESCW</name>
<dbReference type="SUPFAM" id="SSF46894">
    <property type="entry name" value="C-terminal effector domain of the bipartite response regulators"/>
    <property type="match status" value="1"/>
</dbReference>
<dbReference type="PATRIC" id="fig|765698.3.peg.4352"/>
<dbReference type="PROSITE" id="PS50043">
    <property type="entry name" value="HTH_LUXR_2"/>
    <property type="match status" value="1"/>
</dbReference>
<reference evidence="6" key="1">
    <citation type="submission" date="2011-01" db="EMBL/GenBank/DDBJ databases">
        <title>Complete sequence of chromosome of Mesorhizobium ciceri bv. biserrulae WSM1271.</title>
        <authorList>
            <person name="Lucas S."/>
            <person name="Copeland A."/>
            <person name="Lapidus A."/>
            <person name="Cheng J.-F."/>
            <person name="Goodwin L."/>
            <person name="Pitluck S."/>
            <person name="Teshima H."/>
            <person name="Detter J.C."/>
            <person name="Han C."/>
            <person name="Tapia R."/>
            <person name="Land M."/>
            <person name="Hauser L."/>
            <person name="Kyrpides N."/>
            <person name="Ivanova N."/>
            <person name="Nandasena K."/>
            <person name="Reeve W.G."/>
            <person name="Howieson J.G."/>
            <person name="O'Hara G."/>
            <person name="Tiwari R.P."/>
            <person name="Woyke T."/>
        </authorList>
    </citation>
    <scope>NUCLEOTIDE SEQUENCE [LARGE SCALE GENOMIC DNA]</scope>
    <source>
        <strain evidence="6">HAMBI 2942 / LMG 23838 / WSM1271</strain>
    </source>
</reference>
<dbReference type="InterPro" id="IPR036388">
    <property type="entry name" value="WH-like_DNA-bd_sf"/>
</dbReference>
<dbReference type="PANTHER" id="PTHR44688:SF16">
    <property type="entry name" value="DNA-BINDING TRANSCRIPTIONAL ACTIVATOR DEVR_DOSR"/>
    <property type="match status" value="1"/>
</dbReference>
<dbReference type="OrthoDB" id="5497412at2"/>
<dbReference type="PANTHER" id="PTHR44688">
    <property type="entry name" value="DNA-BINDING TRANSCRIPTIONAL ACTIVATOR DEVR_DOSR"/>
    <property type="match status" value="1"/>
</dbReference>
<dbReference type="RefSeq" id="WP_013531639.1">
    <property type="nucleotide sequence ID" value="NC_014923.1"/>
</dbReference>
<dbReference type="InterPro" id="IPR016032">
    <property type="entry name" value="Sig_transdc_resp-reg_C-effctor"/>
</dbReference>
<evidence type="ECO:0000259" key="4">
    <source>
        <dbReference type="PROSITE" id="PS50043"/>
    </source>
</evidence>
<evidence type="ECO:0000313" key="5">
    <source>
        <dbReference type="EMBL" id="ADV12973.1"/>
    </source>
</evidence>
<dbReference type="Proteomes" id="UP000007471">
    <property type="component" value="Chromosome"/>
</dbReference>
<protein>
    <submittedName>
        <fullName evidence="5">Regulatory protein LuxR</fullName>
    </submittedName>
</protein>
<feature type="domain" description="HTH luxR-type" evidence="4">
    <location>
        <begin position="306"/>
        <end position="371"/>
    </location>
</feature>
<accession>E8T8S5</accession>
<organism evidence="5 6">
    <name type="scientific">Mesorhizobium ciceri biovar biserrulae (strain HAMBI 2942 / LMG 23838 / WSM1271)</name>
    <dbReference type="NCBI Taxonomy" id="765698"/>
    <lineage>
        <taxon>Bacteria</taxon>
        <taxon>Pseudomonadati</taxon>
        <taxon>Pseudomonadota</taxon>
        <taxon>Alphaproteobacteria</taxon>
        <taxon>Hyphomicrobiales</taxon>
        <taxon>Phyllobacteriaceae</taxon>
        <taxon>Mesorhizobium</taxon>
    </lineage>
</organism>